<sequence>MYNLQLKYNHILPINQSCMHPIMRVCMHPIMRVSVRPSLIKANKMGIQNKLIRCSSASLTLDC</sequence>
<name>A0A2P2N8E3_RHIMU</name>
<proteinExistence type="predicted"/>
<evidence type="ECO:0000313" key="1">
    <source>
        <dbReference type="EMBL" id="MBX38720.1"/>
    </source>
</evidence>
<dbReference type="AlphaFoldDB" id="A0A2P2N8E3"/>
<reference evidence="1" key="1">
    <citation type="submission" date="2018-02" db="EMBL/GenBank/DDBJ databases">
        <title>Rhizophora mucronata_Transcriptome.</title>
        <authorList>
            <person name="Meera S.P."/>
            <person name="Sreeshan A."/>
            <person name="Augustine A."/>
        </authorList>
    </citation>
    <scope>NUCLEOTIDE SEQUENCE</scope>
    <source>
        <tissue evidence="1">Leaf</tissue>
    </source>
</reference>
<accession>A0A2P2N8E3</accession>
<organism evidence="1">
    <name type="scientific">Rhizophora mucronata</name>
    <name type="common">Asiatic mangrove</name>
    <dbReference type="NCBI Taxonomy" id="61149"/>
    <lineage>
        <taxon>Eukaryota</taxon>
        <taxon>Viridiplantae</taxon>
        <taxon>Streptophyta</taxon>
        <taxon>Embryophyta</taxon>
        <taxon>Tracheophyta</taxon>
        <taxon>Spermatophyta</taxon>
        <taxon>Magnoliopsida</taxon>
        <taxon>eudicotyledons</taxon>
        <taxon>Gunneridae</taxon>
        <taxon>Pentapetalae</taxon>
        <taxon>rosids</taxon>
        <taxon>fabids</taxon>
        <taxon>Malpighiales</taxon>
        <taxon>Rhizophoraceae</taxon>
        <taxon>Rhizophora</taxon>
    </lineage>
</organism>
<dbReference type="EMBL" id="GGEC01058236">
    <property type="protein sequence ID" value="MBX38720.1"/>
    <property type="molecule type" value="Transcribed_RNA"/>
</dbReference>
<protein>
    <submittedName>
        <fullName evidence="1">Uncharacterized protein</fullName>
    </submittedName>
</protein>